<feature type="non-terminal residue" evidence="2">
    <location>
        <position position="1"/>
    </location>
</feature>
<dbReference type="Proteomes" id="UP001172155">
    <property type="component" value="Unassembled WGS sequence"/>
</dbReference>
<dbReference type="AlphaFoldDB" id="A0AA40EUI6"/>
<proteinExistence type="inferred from homology"/>
<protein>
    <submittedName>
        <fullName evidence="2">S-adenosyl-L-methionine-dependent methyltransferase</fullName>
    </submittedName>
</protein>
<dbReference type="Gene3D" id="3.40.50.150">
    <property type="entry name" value="Vaccinia Virus protein VP39"/>
    <property type="match status" value="1"/>
</dbReference>
<sequence>DGDSFIESLGSTQSLSSSIFHYRKEHGRTYSNFKDTEYWQPNDDKQNNGLDLHHHMMLQIHDNKLFRAPLKDPQNVLDVGTGTGIWAIDFAEQFPACTVTGTDLSPIQPTWVPPNCKFELDDATQAWTFPDNSLDFIHMRFLLGSIEDWVGLFKEAYRCLKPGGWIEHTDFTIRISCDDGSLPDDCIYYTWNRMFAEAGEKTKRTFLVTDKDQNAGWIKEAGFSSVNISRYKAPLGTWPAEKKWKNIGAFNLATCQEGLEGYILYLGTNVLGWELEELQVVIAKMRQALKNPSYHATYPV</sequence>
<comment type="similarity">
    <text evidence="1">Belongs to the methyltransferase superfamily. LaeA methyltransferase family.</text>
</comment>
<dbReference type="CDD" id="cd02440">
    <property type="entry name" value="AdoMet_MTases"/>
    <property type="match status" value="1"/>
</dbReference>
<dbReference type="EMBL" id="JAUKUD010000004">
    <property type="protein sequence ID" value="KAK0745626.1"/>
    <property type="molecule type" value="Genomic_DNA"/>
</dbReference>
<dbReference type="SUPFAM" id="SSF53335">
    <property type="entry name" value="S-adenosyl-L-methionine-dependent methyltransferases"/>
    <property type="match status" value="1"/>
</dbReference>
<organism evidence="2 3">
    <name type="scientific">Schizothecium vesticola</name>
    <dbReference type="NCBI Taxonomy" id="314040"/>
    <lineage>
        <taxon>Eukaryota</taxon>
        <taxon>Fungi</taxon>
        <taxon>Dikarya</taxon>
        <taxon>Ascomycota</taxon>
        <taxon>Pezizomycotina</taxon>
        <taxon>Sordariomycetes</taxon>
        <taxon>Sordariomycetidae</taxon>
        <taxon>Sordariales</taxon>
        <taxon>Schizotheciaceae</taxon>
        <taxon>Schizothecium</taxon>
    </lineage>
</organism>
<dbReference type="Pfam" id="PF13489">
    <property type="entry name" value="Methyltransf_23"/>
    <property type="match status" value="1"/>
</dbReference>
<name>A0AA40EUI6_9PEZI</name>
<accession>A0AA40EUI6</accession>
<evidence type="ECO:0000256" key="1">
    <source>
        <dbReference type="ARBA" id="ARBA00038158"/>
    </source>
</evidence>
<dbReference type="InterPro" id="IPR029063">
    <property type="entry name" value="SAM-dependent_MTases_sf"/>
</dbReference>
<dbReference type="PANTHER" id="PTHR43591">
    <property type="entry name" value="METHYLTRANSFERASE"/>
    <property type="match status" value="1"/>
</dbReference>
<gene>
    <name evidence="2" type="ORF">B0T18DRAFT_324403</name>
</gene>
<keyword evidence="3" id="KW-1185">Reference proteome</keyword>
<dbReference type="GO" id="GO:0008168">
    <property type="term" value="F:methyltransferase activity"/>
    <property type="evidence" value="ECO:0007669"/>
    <property type="project" value="UniProtKB-KW"/>
</dbReference>
<evidence type="ECO:0000313" key="3">
    <source>
        <dbReference type="Proteomes" id="UP001172155"/>
    </source>
</evidence>
<dbReference type="PANTHER" id="PTHR43591:SF10">
    <property type="entry name" value="ABC TRANSMEMBRANE TYPE-1 DOMAIN-CONTAINING PROTEIN-RELATED"/>
    <property type="match status" value="1"/>
</dbReference>
<reference evidence="2" key="1">
    <citation type="submission" date="2023-06" db="EMBL/GenBank/DDBJ databases">
        <title>Genome-scale phylogeny and comparative genomics of the fungal order Sordariales.</title>
        <authorList>
            <consortium name="Lawrence Berkeley National Laboratory"/>
            <person name="Hensen N."/>
            <person name="Bonometti L."/>
            <person name="Westerberg I."/>
            <person name="Brannstrom I.O."/>
            <person name="Guillou S."/>
            <person name="Cros-Aarteil S."/>
            <person name="Calhoun S."/>
            <person name="Haridas S."/>
            <person name="Kuo A."/>
            <person name="Mondo S."/>
            <person name="Pangilinan J."/>
            <person name="Riley R."/>
            <person name="LaButti K."/>
            <person name="Andreopoulos B."/>
            <person name="Lipzen A."/>
            <person name="Chen C."/>
            <person name="Yanf M."/>
            <person name="Daum C."/>
            <person name="Ng V."/>
            <person name="Clum A."/>
            <person name="Steindorff A."/>
            <person name="Ohm R."/>
            <person name="Martin F."/>
            <person name="Silar P."/>
            <person name="Natvig D."/>
            <person name="Lalanne C."/>
            <person name="Gautier V."/>
            <person name="Ament-velasquez S.L."/>
            <person name="Kruys A."/>
            <person name="Hutchinson M.I."/>
            <person name="Powell A.J."/>
            <person name="Barry K."/>
            <person name="Miller A.N."/>
            <person name="Grigoriev I.V."/>
            <person name="Debuchy R."/>
            <person name="Gladieux P."/>
            <person name="Thoren M.H."/>
            <person name="Johannesson H."/>
        </authorList>
    </citation>
    <scope>NUCLEOTIDE SEQUENCE</scope>
    <source>
        <strain evidence="2">SMH3187-1</strain>
    </source>
</reference>
<evidence type="ECO:0000313" key="2">
    <source>
        <dbReference type="EMBL" id="KAK0745626.1"/>
    </source>
</evidence>
<keyword evidence="2" id="KW-0489">Methyltransferase</keyword>
<dbReference type="GO" id="GO:0032259">
    <property type="term" value="P:methylation"/>
    <property type="evidence" value="ECO:0007669"/>
    <property type="project" value="UniProtKB-KW"/>
</dbReference>
<keyword evidence="2" id="KW-0808">Transferase</keyword>
<comment type="caution">
    <text evidence="2">The sequence shown here is derived from an EMBL/GenBank/DDBJ whole genome shotgun (WGS) entry which is preliminary data.</text>
</comment>